<keyword evidence="18" id="KW-1185">Reference proteome</keyword>
<evidence type="ECO:0000256" key="11">
    <source>
        <dbReference type="ARBA" id="ARBA00023175"/>
    </source>
</evidence>
<keyword evidence="9 14" id="KW-0175">Coiled coil</keyword>
<evidence type="ECO:0000256" key="4">
    <source>
        <dbReference type="ARBA" id="ARBA00022701"/>
    </source>
</evidence>
<dbReference type="InterPro" id="IPR013594">
    <property type="entry name" value="Dynein_heavy_tail"/>
</dbReference>
<keyword evidence="6" id="KW-0547">Nucleotide-binding</keyword>
<dbReference type="Gene3D" id="1.20.1270.280">
    <property type="match status" value="1"/>
</dbReference>
<dbReference type="Pfam" id="PF08385">
    <property type="entry name" value="DHC_N1"/>
    <property type="match status" value="2"/>
</dbReference>
<evidence type="ECO:0000256" key="10">
    <source>
        <dbReference type="ARBA" id="ARBA00023069"/>
    </source>
</evidence>
<keyword evidence="4" id="KW-0493">Microtubule</keyword>
<keyword evidence="8" id="KW-0243">Dynein</keyword>
<dbReference type="SMART" id="SM00382">
    <property type="entry name" value="AAA"/>
    <property type="match status" value="3"/>
</dbReference>
<dbReference type="Gene3D" id="1.10.472.130">
    <property type="match status" value="1"/>
</dbReference>
<dbReference type="Gene3D" id="3.10.490.20">
    <property type="match status" value="1"/>
</dbReference>
<dbReference type="Gene3D" id="1.10.8.720">
    <property type="entry name" value="Region D6 of dynein motor"/>
    <property type="match status" value="1"/>
</dbReference>
<evidence type="ECO:0000256" key="7">
    <source>
        <dbReference type="ARBA" id="ARBA00022840"/>
    </source>
</evidence>
<dbReference type="InterPro" id="IPR041228">
    <property type="entry name" value="Dynein_C"/>
</dbReference>
<feature type="coiled-coil region" evidence="14">
    <location>
        <begin position="3580"/>
        <end position="3614"/>
    </location>
</feature>
<dbReference type="Gene3D" id="1.10.8.1220">
    <property type="match status" value="1"/>
</dbReference>
<dbReference type="InterPro" id="IPR041466">
    <property type="entry name" value="Dynein_AAA5_ext"/>
</dbReference>
<dbReference type="Pfam" id="PF18198">
    <property type="entry name" value="AAA_lid_11"/>
    <property type="match status" value="1"/>
</dbReference>
<dbReference type="Gene3D" id="1.10.287.2620">
    <property type="match status" value="1"/>
</dbReference>
<dbReference type="Pfam" id="PF17852">
    <property type="entry name" value="Dynein_AAA_lid"/>
    <property type="match status" value="1"/>
</dbReference>
<gene>
    <name evidence="17" type="ORF">HHUSO_G7503</name>
</gene>
<evidence type="ECO:0000256" key="8">
    <source>
        <dbReference type="ARBA" id="ARBA00023017"/>
    </source>
</evidence>
<evidence type="ECO:0000256" key="1">
    <source>
        <dbReference type="ARBA" id="ARBA00004430"/>
    </source>
</evidence>
<keyword evidence="3" id="KW-0963">Cytoplasm</keyword>
<dbReference type="SUPFAM" id="SSF52540">
    <property type="entry name" value="P-loop containing nucleoside triphosphate hydrolases"/>
    <property type="match status" value="3"/>
</dbReference>
<feature type="coiled-coil region" evidence="14">
    <location>
        <begin position="3676"/>
        <end position="3706"/>
    </location>
</feature>
<dbReference type="InterPro" id="IPR041589">
    <property type="entry name" value="DNAH3_AAA_lid_1"/>
</dbReference>
<feature type="region of interest" description="Disordered" evidence="15">
    <location>
        <begin position="616"/>
        <end position="648"/>
    </location>
</feature>
<dbReference type="Pfam" id="PF12774">
    <property type="entry name" value="AAA_6"/>
    <property type="match status" value="2"/>
</dbReference>
<keyword evidence="7" id="KW-0067">ATP-binding</keyword>
<comment type="subcellular location">
    <subcellularLocation>
        <location evidence="1">Cytoplasm</location>
        <location evidence="1">Cytoskeleton</location>
        <location evidence="1">Cilium axoneme</location>
    </subcellularLocation>
</comment>
<dbReference type="Gene3D" id="1.20.58.1120">
    <property type="match status" value="1"/>
</dbReference>
<reference evidence="17 18" key="1">
    <citation type="submission" date="2021-05" db="EMBL/GenBank/DDBJ databases">
        <authorList>
            <person name="Zahm M."/>
            <person name="Klopp C."/>
            <person name="Cabau C."/>
            <person name="Kuhl H."/>
            <person name="Suciu R."/>
            <person name="Ciorpac M."/>
            <person name="Holostenco D."/>
            <person name="Gessner J."/>
            <person name="Wuertz S."/>
            <person name="Hohne C."/>
            <person name="Stock M."/>
            <person name="Gislard M."/>
            <person name="Lluch J."/>
            <person name="Milhes M."/>
            <person name="Lampietro C."/>
            <person name="Lopez Roques C."/>
            <person name="Donnadieu C."/>
            <person name="Du K."/>
            <person name="Schartl M."/>
            <person name="Guiguen Y."/>
        </authorList>
    </citation>
    <scope>NUCLEOTIDE SEQUENCE [LARGE SCALE GENOMIC DNA]</scope>
    <source>
        <strain evidence="17">Hh-F2</strain>
        <tissue evidence="17">Blood</tissue>
    </source>
</reference>
<dbReference type="Pfam" id="PF12781">
    <property type="entry name" value="AAA_9"/>
    <property type="match status" value="1"/>
</dbReference>
<feature type="compositionally biased region" description="Polar residues" evidence="15">
    <location>
        <begin position="2449"/>
        <end position="2461"/>
    </location>
</feature>
<evidence type="ECO:0000256" key="3">
    <source>
        <dbReference type="ARBA" id="ARBA00022490"/>
    </source>
</evidence>
<keyword evidence="12" id="KW-0206">Cytoskeleton</keyword>
<evidence type="ECO:0000256" key="5">
    <source>
        <dbReference type="ARBA" id="ARBA00022737"/>
    </source>
</evidence>
<feature type="compositionally biased region" description="Low complexity" evidence="15">
    <location>
        <begin position="2435"/>
        <end position="2448"/>
    </location>
</feature>
<dbReference type="InterPro" id="IPR042219">
    <property type="entry name" value="AAA_lid_11_sf"/>
</dbReference>
<dbReference type="InterPro" id="IPR024317">
    <property type="entry name" value="Dynein_heavy_chain_D4_dom"/>
</dbReference>
<keyword evidence="10" id="KW-0969">Cilium</keyword>
<feature type="region of interest" description="Disordered" evidence="15">
    <location>
        <begin position="1172"/>
        <end position="1192"/>
    </location>
</feature>
<comment type="similarity">
    <text evidence="2">Belongs to the dynein heavy chain family.</text>
</comment>
<proteinExistence type="inferred from homology"/>
<dbReference type="PANTHER" id="PTHR46961:SF15">
    <property type="entry name" value="AAA+ ATPASE DOMAIN-CONTAINING PROTEIN"/>
    <property type="match status" value="1"/>
</dbReference>
<feature type="compositionally biased region" description="Basic and acidic residues" evidence="15">
    <location>
        <begin position="3755"/>
        <end position="3771"/>
    </location>
</feature>
<dbReference type="InterPro" id="IPR042228">
    <property type="entry name" value="Dynein_linker_3"/>
</dbReference>
<feature type="compositionally biased region" description="Low complexity" evidence="15">
    <location>
        <begin position="1174"/>
        <end position="1192"/>
    </location>
</feature>
<evidence type="ECO:0000313" key="18">
    <source>
        <dbReference type="Proteomes" id="UP001369086"/>
    </source>
</evidence>
<dbReference type="Pfam" id="PF08393">
    <property type="entry name" value="DHC_N2"/>
    <property type="match status" value="1"/>
</dbReference>
<dbReference type="Pfam" id="PF03028">
    <property type="entry name" value="Dynein_heavy"/>
    <property type="match status" value="1"/>
</dbReference>
<evidence type="ECO:0000259" key="16">
    <source>
        <dbReference type="SMART" id="SM00382"/>
    </source>
</evidence>
<dbReference type="InterPro" id="IPR035699">
    <property type="entry name" value="AAA_6"/>
</dbReference>
<dbReference type="Gene3D" id="1.20.920.30">
    <property type="match status" value="1"/>
</dbReference>
<dbReference type="EMBL" id="JAHFZB010000006">
    <property type="protein sequence ID" value="KAK6488635.1"/>
    <property type="molecule type" value="Genomic_DNA"/>
</dbReference>
<dbReference type="Pfam" id="PF12775">
    <property type="entry name" value="AAA_7"/>
    <property type="match status" value="1"/>
</dbReference>
<dbReference type="InterPro" id="IPR042222">
    <property type="entry name" value="Dynein_2_N"/>
</dbReference>
<dbReference type="Gene3D" id="3.20.180.20">
    <property type="entry name" value="Dynein heavy chain, N-terminal domain 2"/>
    <property type="match status" value="1"/>
</dbReference>
<keyword evidence="13" id="KW-0966">Cell projection</keyword>
<evidence type="ECO:0000256" key="14">
    <source>
        <dbReference type="SAM" id="Coils"/>
    </source>
</evidence>
<evidence type="ECO:0000256" key="13">
    <source>
        <dbReference type="ARBA" id="ARBA00023273"/>
    </source>
</evidence>
<dbReference type="InterPro" id="IPR026983">
    <property type="entry name" value="DHC"/>
</dbReference>
<dbReference type="Pfam" id="PF18199">
    <property type="entry name" value="Dynein_C"/>
    <property type="match status" value="1"/>
</dbReference>
<keyword evidence="11" id="KW-0505">Motor protein</keyword>
<evidence type="ECO:0000256" key="15">
    <source>
        <dbReference type="SAM" id="MobiDB-lite"/>
    </source>
</evidence>
<feature type="domain" description="AAA+ ATPase" evidence="16">
    <location>
        <begin position="2565"/>
        <end position="2708"/>
    </location>
</feature>
<feature type="domain" description="AAA+ ATPase" evidence="16">
    <location>
        <begin position="2213"/>
        <end position="2350"/>
    </location>
</feature>
<feature type="region of interest" description="Disordered" evidence="15">
    <location>
        <begin position="3750"/>
        <end position="3799"/>
    </location>
</feature>
<dbReference type="InterPro" id="IPR013602">
    <property type="entry name" value="Dynein_heavy_linker"/>
</dbReference>
<evidence type="ECO:0000256" key="9">
    <source>
        <dbReference type="ARBA" id="ARBA00023054"/>
    </source>
</evidence>
<feature type="region of interest" description="Disordered" evidence="15">
    <location>
        <begin position="3939"/>
        <end position="3959"/>
    </location>
</feature>
<dbReference type="Pfam" id="PF17857">
    <property type="entry name" value="AAA_lid_1"/>
    <property type="match status" value="1"/>
</dbReference>
<dbReference type="Gene3D" id="1.10.8.710">
    <property type="match status" value="1"/>
</dbReference>
<dbReference type="InterPro" id="IPR043160">
    <property type="entry name" value="Dynein_C_barrel"/>
</dbReference>
<evidence type="ECO:0000256" key="2">
    <source>
        <dbReference type="ARBA" id="ARBA00008887"/>
    </source>
</evidence>
<evidence type="ECO:0000256" key="12">
    <source>
        <dbReference type="ARBA" id="ARBA00023212"/>
    </source>
</evidence>
<dbReference type="InterPro" id="IPR004273">
    <property type="entry name" value="Dynein_heavy_D6_P-loop"/>
</dbReference>
<dbReference type="InterPro" id="IPR035706">
    <property type="entry name" value="AAA_9"/>
</dbReference>
<dbReference type="InterPro" id="IPR041658">
    <property type="entry name" value="AAA_lid_11"/>
</dbReference>
<feature type="domain" description="AAA+ ATPase" evidence="16">
    <location>
        <begin position="2903"/>
        <end position="3049"/>
    </location>
</feature>
<comment type="caution">
    <text evidence="17">The sequence shown here is derived from an EMBL/GenBank/DDBJ whole genome shotgun (WGS) entry which is preliminary data.</text>
</comment>
<dbReference type="Gene3D" id="1.20.140.100">
    <property type="entry name" value="Dynein heavy chain, N-terminal domain 2"/>
    <property type="match status" value="1"/>
</dbReference>
<accession>A0ABR0ZW63</accession>
<feature type="compositionally biased region" description="Polar residues" evidence="15">
    <location>
        <begin position="3774"/>
        <end position="3787"/>
    </location>
</feature>
<feature type="compositionally biased region" description="Basic and acidic residues" evidence="15">
    <location>
        <begin position="2407"/>
        <end position="2434"/>
    </location>
</feature>
<dbReference type="Gene3D" id="3.40.50.300">
    <property type="entry name" value="P-loop containing nucleotide triphosphate hydrolases"/>
    <property type="match status" value="5"/>
</dbReference>
<dbReference type="PANTHER" id="PTHR46961">
    <property type="entry name" value="DYNEIN HEAVY CHAIN 1, AXONEMAL-LIKE PROTEIN"/>
    <property type="match status" value="1"/>
</dbReference>
<dbReference type="Gene3D" id="1.20.920.20">
    <property type="match status" value="1"/>
</dbReference>
<dbReference type="Pfam" id="PF12780">
    <property type="entry name" value="AAA_8"/>
    <property type="match status" value="1"/>
</dbReference>
<keyword evidence="5" id="KW-0677">Repeat</keyword>
<sequence length="5235" mass="593644">MDERHWWIATKVQETFRVGGKDSLTELEELFLQADNLQLIDTFLKAEGLAKLFFFANTESQEELQPCDLNIGENLDNVIDSRNTAILYFLRHKTDRDMDPIRMEQDIFCGEIKHNLVDSLISQLSEIYIPLLRAQEDWGSCTQDDVRHFLLGLDRYVSALQDSAGAAVRSEKQQILKRPAQIVSSDIMQQRSVPIDSDVVSENEALVSDWMKTIEQVLNEGGDDRVLDINTTPLTELDRWQRRQRSLESITEQLKGKECRNVIGLLISTKSRLLKKWKAVDISITDVANDTKSRVKYLEALHRHFDALASENNPVNLMNTVLPGIVNTIKQIDAMSRFFSRNAYLGLLLTKVGNQLTLACREFLKEGLVLGNSEDRLWDRIREEMERGYLLPLQAVSHPKNKGKERKPEQTINTNTLYERVQACLMLQACFLDTVRQLREALGGSHGLPLFSSSSSLSTMQGKLTSFSTGRVTKASLRKTSLTSSCLDHNHDYQGLGVPLTDEETIMHNLDILCCKLRQFSNVIVALQQYKTLLDQTRGLQKPSYEDLCVNDLGDGESIHELTVEDHIDSLRAEIKLYSTEPCRTGLSVAPLQTLIEEDEVQSATGLPTLALHHQSESKRLVPLEETSDPQQLRSEEEEEEEEEEAVNTLSYEEKLMLRNLYNWNDPEDEGCSLSSIISDYLNNMINTMASAVRTEVLLGVEKRDLDTFEDVYSEFLVMNQQLERYLSIYIQALFLRRMHTQEALSILKRFSVVGQCQGIQPVINECYVEALEWFYEEIKEVQETYEEQKDDPVLPRNLPPAAGAIYWSRQLLSKIEEPMKIFREVRVITSSNRYIQTVKLYNRIAAVLVAYETLWYQEWRSQADRCLDGLNATLLIRDPDTQELMVNCDPRIIQLFEETKWMVRFKLQVPQAVMLALKQEKKFKMYKSHLQGILQEYQCVKKAVPECLAVQFAAQLEYVNRHFQPGLSLLAWNSVDIEAFLHHVYKDITRLRAVVEKAAHIKETAIDKALEAIQNLELFSADEVLSESRSPTEFLQLIRSSLQKNQAELEQIVKTIKTAISDVRFSIKNAKDGSLGVSQDSAPLKPLNKHSHSRLRQALSQARQHASLSIAAGGSNSYEESDSQVLEYFCSQTGKAVFACVCRSLLVLAQVTGCDMERIIAEVSLNHQEEVHTGSSATASDTGTNTASEVSSSSIIRSTISEVMMDQKSHLRCSLKLRLTIPTIVIDPTCEVAQDAVNEAASAVLDLTDCVNWGPGETQEGTLISTIREDKTIQHILRHINHVIISLKPTIEKHIFHYSYYNFLWKDDMNCQYTELTSVNRELLVINKVVERIHKIEQKIQDFSPVFQVGCLWLDSSVIRDTLKGFAGVWKFKYSSVLHQDVKKRLDTVVQYRDACYQQLTIQVQSLEQLNKALCLLEEIEDMENKIHGIYQPIESTYTQLRSYHLRIPREEATEVDNLWENWAELIVLAENVKRHLLKDKKDVFEQELDKQVKSFGVDVIQFRNSFDTQGPATPGLKPEEAVHQLQEFQEKFKVYDAKKKTLNSLQRLFGITPKAFPELDRTGKDLQLLGTLYELFQKFLSFDQRFRDTLWAEVNLKQSNAEVMDYWSQCQSWNDRLTNWDAFKGFWDKMAWNFKLFLCRPAIVLANQFAREIRNRHWLQVMTVTGSSFPLEATVFKLHHLLGIELLKHQKEINSIATTASEELKLEVKMRTIEEEWTEQVLSFEAHRNRGPVLLVKEDSVHMLEQVEDARLLLAHMLTSKHIGPLREEAASWSEKLKEVGAVLELWLEVQDLWQNLESVFSDPNIAKELPQDAKRFAKVERNWIKMMRSANNTKNVLQCCCAEELPKEVVLRNMYKELEICCQSLTSFLDRRRQAFPRFYFLPDLVLLSFLSHPTDIGSLQKHFGLIFGGVHNVELERMDGWEGSNSCVSELVETLQIPGVTDRLGSSSQQSFTHMTDTDSILPKSIRSAGVSMGSPLPASGREPNRAMQAVSVIAEDGEHLQLDEEVPISLAVEEWLTDLQCAIFRTLESCINKAAMDISQGVSIDEWTYRNPFQIARLGLLYCWTRDCEAAITDFKSDRKALLGALKKYAGMIFRLSTIISKGTWRHNDESVTYSQKLKLENMVMFAVYLREVMESLNAHKVREVTDFEWRRALRFYWHETDGSNSHNLCIHDAQYESGHEFYGAAVPVTMNPVTEKSFLSLSHIIQKTSGAVVLGDHGTGKTETVKGFAHLLGKFLLLFNCSSYTDPATITAVQHGAARDGCWVGFDDFHLLTKQSVSTFMFGAQTLYDNLKAKLNTCILGDGKEITLNRNVALLLTVHCKSEYKKLPSDVLALFRTVSLTAPDHNVILRANLTAFGFKSPKMLAHRLQLVTELVKDQLPEKVHHHLSLSSLVPVLKRAAQKKEAGREERAEGRHDRLEIRNEGERTSRSSSITSTQPFSGSAMSLSPSLKTVPSTDRKTRAVSNNAMTTAARLDHALVGETLLECIAPRMEGDDLSVFNQIVRDIFGVLLDLSSPNGYLQSPQNCIDNAILTSAKDKNLIPHAPWVNKVKQLYSLSQVHHGIIVAGPPGAGKSSCISTLVQALSLLPAGHQQQQAGSPVVMRNEPIRHRLVKFNPLAVDEFTLLFGSQLPSQNWEDGIITSAWRKAIRNCSNTWLCFDGPLTSSWVDNFNSVLGQEKVLQLSNGEHLKITSNMQLLFETSELELASPASISRAGILYIDSKITGWRPLAKAWLAGRNEQENIVLSKAFNTALDPVFNYILRDIKSPVPLTEVGLFQTITNLLGAMLHEKAQSLGGPLHIERLFLFCLIWTVGGLLGTSDKKRFSDILKSHTSTLPDYDDEVSVFNYYVDESGEWDLWQSRISEHNRTRQTDILGEVFVETVDTLAVRTFMEYADMASQNVLLVGSPGSGKTALINDFIYAQDKSHTLVKRMVFSGASIAKNLQKMFEESTIHRQGFVYGAREGKTLQIFIDDISLPESQCCGELLRQVLDDKVLVKHSKPFEWRQIEALVVQAAMSLPEYPSDSTHSISQRLLRHFAVLNLPFPEGSKLSQVIFSILQANMMKNDGQQLEGNLHNVLVSASCSILESIKRSLRPSADQGRQHYLFSLREIARVFQCLCNLSYERREDTFMVLCFWKHEMRHVVGDRLCQYADLNWFHDQLENIIEQHVPGSHHDSLHEHIVTFPIDEKITKQQSAWNSDKGVQVQLQTVRGIDAVHGCLQAYLKQYNGELGNQPLDIKLSENTLTHVVRIHRVLAYRHSGNLVIVNSPGSHLRTLLKLALYIADIPLQRVDTSQKAHFFNSLKSAVRHAATDRKVAALLLTARELGDDSYLDAINSILISGEYAPLFSREEIHDLLQIINPALQKEHPHLAHDPVSYIASRVKSSLRVIVCLPPNHVLLKTASVKYPGFLSCCHIIWICDWTQEAVFHETAHYLSECNILEKHSEEIRKQVAGTMASIHCQMLKECQQVPWAGSCDPTLTLNTVTLQKTENDGKETVRIEPVTVPNMPYSKAIVKERIELMDNNGLAPAVYSKVFCGQSTLRQYLDTFKHIYICKCTEQEKTEALLRKALETLAQTRADARTTQDSIRNLTEQFEEAKTTASDLLERLTSRTSALESLKGQLGIGAASLQAFCTDRVESEEIELDALLKDDDYDEYDKAFYEMKELRSKSHVNKLTEDLEKAKNELEEARNSLSHAKNQVMHWCNKVDKSCIERISRCQNPPFLLAQVLEMVLVMMDLIPNPSDTDLETSRTNRHSNDLSEGRHYQKSVTSRSARNSKMWSTRGGTGKDGKDKVDKTWWKTLQNYVGDIGKFVDMIHNVARLEDGLPGEVLKLVESYLGKTKEGSLGVTGEGSLLENAAPHATPQSITPAKKFTVVDSSVRKGGITIAAARYCSEEAATLVAFVVALVEYTRLCGPLRACLSRVQELEVEKEDNEWKDQEIQKPGESEEKDLLDAEPEKPLFTADDLPILQSEVQHLQSEYDVTVANKHKIETELHSNKERLRAAQDVLKSLSTLEQQWKEALELCVVSELLTNCLLAAAFLTYCGPFNAGGRLLGCELFLLKCEKGGLPLPQKMLFRQMTLMQFMHNPIEIQKLQMKGPALNKNTQTISCIFKRKGCIGTWVLLCDPTAQSIEWVKNHFLPDCMEVKYHELQSQLDCCLTEGIPLLLTYCDLQSLTTDQRFAQVLRSQLEFESNTSPFKITVADHEVECHPGFRLVLHTPGLPEEVPPEVAAFCSTAYFYQDREGLAEQLLDRFVQLEKTRLGEEYTTLQQECLENMEDLRDVEMKIAQTLSSDCTLLSSLAINKKLSDLKQHYDEARETRARLSLSEKTALTAREGFRDIALRGGIMFDTANALRQLNSTYHISYNQLLEVFDASVAHSERHTIKAIVDRLTYNIFCYVGTYLLERDRMVYSLLLAFEIEGCLGRIDPGEMEFILSPELCAVVMQGMGAEGSEARHHSKNPFDWMTEDQFKNVQILAMYYSWFWDLFDRMYKDGKEMTWKALCDSDQPETPTKGKCPEGLDELSPLQRLLVVRAVRSDRLTHAASIFISSALGKRYTAEIPFDLQNCLQQSMPQSPILLQFSTEGDAPRRLVLELAHRRSCRTQVLSVSNCSVTEGRRIKHLIEQGMAEGNWVLLENIHNSGHLMTSLEGILNVNKSPDRNFRLWVSASTSSNLPVRLLHISHRIIVDQPKNMKDGMLRCLQGVDSEALKTSSRPEWPAVVHNLCFLHSAVRLRAASGGAMGWNSRDTMMFGNQQFMDALQVLTEEFRDRDPEAEGRGVSWTGIRYLLSEVIYGSNIIDESDRISLASLVDLWISSTATKKDYDLTKLKYRVPAAFFFSGTQLSSLLQALDSVPRNSLDVPEAVSMHSAPELHFGDEEYVCSWLYSLNQSLLPSDHQQHSLTPQYSPSNTAININLPLVATQGNHSLIQLKPSKEPELWEICYNILAKLPKGWTKDFISERLKKIGGNTPFNLFIKKELNHLMGVLSEVRRNLQAIKSSTESLSMFGGRLSEMELCVARDLYQQRAPQHWSCLAGRAFPLTQGHTAWISDLQLRVSHFEKILLLGQEKMPTYWLGAFRNPKGLLGVFRQQSAKQHAERTGSIEPMVFQTVITQRDKEHMRDPPQEGMFVYGIYLWGVSWHKTEAELLDVPPRRGPVPLPVIHLHCMPRAEKASLAEAIRTTDTYQCPVYTSSTGPREPVLHLDIHKESVPATRWALRGMKATLQPF</sequence>
<dbReference type="Proteomes" id="UP001369086">
    <property type="component" value="Unassembled WGS sequence"/>
</dbReference>
<organism evidence="17 18">
    <name type="scientific">Huso huso</name>
    <name type="common">Beluga</name>
    <name type="synonym">Acipenser huso</name>
    <dbReference type="NCBI Taxonomy" id="61971"/>
    <lineage>
        <taxon>Eukaryota</taxon>
        <taxon>Metazoa</taxon>
        <taxon>Chordata</taxon>
        <taxon>Craniata</taxon>
        <taxon>Vertebrata</taxon>
        <taxon>Euteleostomi</taxon>
        <taxon>Actinopterygii</taxon>
        <taxon>Chondrostei</taxon>
        <taxon>Acipenseriformes</taxon>
        <taxon>Acipenseridae</taxon>
        <taxon>Huso</taxon>
    </lineage>
</organism>
<dbReference type="InterPro" id="IPR003593">
    <property type="entry name" value="AAA+_ATPase"/>
</dbReference>
<feature type="compositionally biased region" description="Acidic residues" evidence="15">
    <location>
        <begin position="636"/>
        <end position="646"/>
    </location>
</feature>
<dbReference type="InterPro" id="IPR027417">
    <property type="entry name" value="P-loop_NTPase"/>
</dbReference>
<feature type="compositionally biased region" description="Basic and acidic residues" evidence="15">
    <location>
        <begin position="3941"/>
        <end position="3959"/>
    </location>
</feature>
<feature type="region of interest" description="Disordered" evidence="15">
    <location>
        <begin position="2406"/>
        <end position="2470"/>
    </location>
</feature>
<protein>
    <submittedName>
        <fullName evidence="17">Dynein heavy chain 8</fullName>
    </submittedName>
</protein>
<name>A0ABR0ZW63_HUSHU</name>
<evidence type="ECO:0000256" key="6">
    <source>
        <dbReference type="ARBA" id="ARBA00022741"/>
    </source>
</evidence>
<evidence type="ECO:0000313" key="17">
    <source>
        <dbReference type="EMBL" id="KAK6488635.1"/>
    </source>
</evidence>
<dbReference type="InterPro" id="IPR043157">
    <property type="entry name" value="Dynein_AAA1S"/>
</dbReference>